<dbReference type="InterPro" id="IPR036736">
    <property type="entry name" value="ACP-like_sf"/>
</dbReference>
<dbReference type="Pfam" id="PF00668">
    <property type="entry name" value="Condensation"/>
    <property type="match status" value="6"/>
</dbReference>
<dbReference type="Pfam" id="PF00550">
    <property type="entry name" value="PP-binding"/>
    <property type="match status" value="4"/>
</dbReference>
<dbReference type="SUPFAM" id="SSF56801">
    <property type="entry name" value="Acetyl-CoA synthetase-like"/>
    <property type="match status" value="4"/>
</dbReference>
<name>A0ABQ2LKF1_9ACTN</name>
<evidence type="ECO:0000313" key="7">
    <source>
        <dbReference type="EMBL" id="GGO38528.1"/>
    </source>
</evidence>
<dbReference type="InterPro" id="IPR025110">
    <property type="entry name" value="AMP-bd_C"/>
</dbReference>
<dbReference type="InterPro" id="IPR045851">
    <property type="entry name" value="AMP-bd_C_sf"/>
</dbReference>
<dbReference type="Gene3D" id="3.30.559.30">
    <property type="entry name" value="Nonribosomal peptide synthetase, condensation domain"/>
    <property type="match status" value="6"/>
</dbReference>
<dbReference type="Proteomes" id="UP000656881">
    <property type="component" value="Unassembled WGS sequence"/>
</dbReference>
<gene>
    <name evidence="7" type="ORF">GCM10012286_13700</name>
</gene>
<dbReference type="PROSITE" id="PS00455">
    <property type="entry name" value="AMP_BINDING"/>
    <property type="match status" value="4"/>
</dbReference>
<dbReference type="InterPro" id="IPR020802">
    <property type="entry name" value="TesA-like"/>
</dbReference>
<comment type="caution">
    <text evidence="7">The sequence shown here is derived from an EMBL/GenBank/DDBJ whole genome shotgun (WGS) entry which is preliminary data.</text>
</comment>
<protein>
    <submittedName>
        <fullName evidence="7">Non-ribosomal peptide synthetase</fullName>
    </submittedName>
</protein>
<dbReference type="InterPro" id="IPR023213">
    <property type="entry name" value="CAT-like_dom_sf"/>
</dbReference>
<dbReference type="CDD" id="cd19543">
    <property type="entry name" value="DCL_NRPS"/>
    <property type="match status" value="2"/>
</dbReference>
<dbReference type="PROSITE" id="PS00012">
    <property type="entry name" value="PHOSPHOPANTETHEINE"/>
    <property type="match status" value="4"/>
</dbReference>
<dbReference type="PROSITE" id="PS50075">
    <property type="entry name" value="CARRIER"/>
    <property type="match status" value="4"/>
</dbReference>
<dbReference type="InterPro" id="IPR001031">
    <property type="entry name" value="Thioesterase"/>
</dbReference>
<dbReference type="SUPFAM" id="SSF52777">
    <property type="entry name" value="CoA-dependent acyltransferases"/>
    <property type="match status" value="12"/>
</dbReference>
<dbReference type="InterPro" id="IPR001242">
    <property type="entry name" value="Condensation_dom"/>
</dbReference>
<evidence type="ECO:0000256" key="4">
    <source>
        <dbReference type="ARBA" id="ARBA00022737"/>
    </source>
</evidence>
<dbReference type="Pfam" id="PF00501">
    <property type="entry name" value="AMP-binding"/>
    <property type="match status" value="4"/>
</dbReference>
<comment type="cofactor">
    <cofactor evidence="1">
        <name>pantetheine 4'-phosphate</name>
        <dbReference type="ChEBI" id="CHEBI:47942"/>
    </cofactor>
</comment>
<accession>A0ABQ2LKF1</accession>
<feature type="domain" description="Carrier" evidence="6">
    <location>
        <begin position="2529"/>
        <end position="2604"/>
    </location>
</feature>
<keyword evidence="2" id="KW-0596">Phosphopantetheine</keyword>
<dbReference type="InterPro" id="IPR029058">
    <property type="entry name" value="AB_hydrolase_fold"/>
</dbReference>
<dbReference type="RefSeq" id="WP_189173232.1">
    <property type="nucleotide sequence ID" value="NZ_BMNG01000003.1"/>
</dbReference>
<reference evidence="8" key="1">
    <citation type="journal article" date="2019" name="Int. J. Syst. Evol. Microbiol.">
        <title>The Global Catalogue of Microorganisms (GCM) 10K type strain sequencing project: providing services to taxonomists for standard genome sequencing and annotation.</title>
        <authorList>
            <consortium name="The Broad Institute Genomics Platform"/>
            <consortium name="The Broad Institute Genome Sequencing Center for Infectious Disease"/>
            <person name="Wu L."/>
            <person name="Ma J."/>
        </authorList>
    </citation>
    <scope>NUCLEOTIDE SEQUENCE [LARGE SCALE GENOMIC DNA]</scope>
    <source>
        <strain evidence="8">CGMCC 4.7349</strain>
    </source>
</reference>
<dbReference type="Pfam" id="PF13193">
    <property type="entry name" value="AMP-binding_C"/>
    <property type="match status" value="4"/>
</dbReference>
<dbReference type="NCBIfam" id="TIGR01720">
    <property type="entry name" value="NRPS-para261"/>
    <property type="match status" value="2"/>
</dbReference>
<feature type="domain" description="Carrier" evidence="6">
    <location>
        <begin position="3593"/>
        <end position="3667"/>
    </location>
</feature>
<dbReference type="CDD" id="cd19540">
    <property type="entry name" value="LCL_NRPS-like"/>
    <property type="match status" value="2"/>
</dbReference>
<dbReference type="InterPro" id="IPR010071">
    <property type="entry name" value="AA_adenyl_dom"/>
</dbReference>
<dbReference type="Gene3D" id="3.40.50.1820">
    <property type="entry name" value="alpha/beta hydrolase"/>
    <property type="match status" value="1"/>
</dbReference>
<proteinExistence type="predicted"/>
<feature type="domain" description="Carrier" evidence="6">
    <location>
        <begin position="5144"/>
        <end position="5219"/>
    </location>
</feature>
<evidence type="ECO:0000259" key="6">
    <source>
        <dbReference type="PROSITE" id="PS50075"/>
    </source>
</evidence>
<dbReference type="InterPro" id="IPR009081">
    <property type="entry name" value="PP-bd_ACP"/>
</dbReference>
<dbReference type="Gene3D" id="3.40.50.980">
    <property type="match status" value="8"/>
</dbReference>
<dbReference type="SMART" id="SM00823">
    <property type="entry name" value="PKS_PP"/>
    <property type="match status" value="4"/>
</dbReference>
<organism evidence="7 8">
    <name type="scientific">Streptomyces lasiicapitis</name>
    <dbReference type="NCBI Taxonomy" id="1923961"/>
    <lineage>
        <taxon>Bacteria</taxon>
        <taxon>Bacillati</taxon>
        <taxon>Actinomycetota</taxon>
        <taxon>Actinomycetes</taxon>
        <taxon>Kitasatosporales</taxon>
        <taxon>Streptomycetaceae</taxon>
        <taxon>Streptomyces</taxon>
    </lineage>
</organism>
<keyword evidence="8" id="KW-1185">Reference proteome</keyword>
<dbReference type="Gene3D" id="1.10.1200.10">
    <property type="entry name" value="ACP-like"/>
    <property type="match status" value="3"/>
</dbReference>
<evidence type="ECO:0000256" key="2">
    <source>
        <dbReference type="ARBA" id="ARBA00022450"/>
    </source>
</evidence>
<dbReference type="SMART" id="SM00824">
    <property type="entry name" value="PKS_TE"/>
    <property type="match status" value="1"/>
</dbReference>
<dbReference type="NCBIfam" id="NF003417">
    <property type="entry name" value="PRK04813.1"/>
    <property type="match status" value="4"/>
</dbReference>
<evidence type="ECO:0000313" key="8">
    <source>
        <dbReference type="Proteomes" id="UP000656881"/>
    </source>
</evidence>
<dbReference type="CDD" id="cd05930">
    <property type="entry name" value="A_NRPS"/>
    <property type="match status" value="4"/>
</dbReference>
<feature type="domain" description="Carrier" evidence="6">
    <location>
        <begin position="986"/>
        <end position="1060"/>
    </location>
</feature>
<dbReference type="EMBL" id="BMNG01000003">
    <property type="protein sequence ID" value="GGO38528.1"/>
    <property type="molecule type" value="Genomic_DNA"/>
</dbReference>
<dbReference type="Pfam" id="PF00975">
    <property type="entry name" value="Thioesterase"/>
    <property type="match status" value="1"/>
</dbReference>
<keyword evidence="5" id="KW-0045">Antibiotic biosynthesis</keyword>
<dbReference type="Gene3D" id="3.30.559.10">
    <property type="entry name" value="Chloramphenicol acetyltransferase-like domain"/>
    <property type="match status" value="6"/>
</dbReference>
<evidence type="ECO:0000256" key="5">
    <source>
        <dbReference type="ARBA" id="ARBA00023194"/>
    </source>
</evidence>
<dbReference type="InterPro" id="IPR020845">
    <property type="entry name" value="AMP-binding_CS"/>
</dbReference>
<dbReference type="NCBIfam" id="TIGR01733">
    <property type="entry name" value="AA-adenyl-dom"/>
    <property type="match status" value="4"/>
</dbReference>
<dbReference type="InterPro" id="IPR000873">
    <property type="entry name" value="AMP-dep_synth/lig_dom"/>
</dbReference>
<keyword evidence="4" id="KW-0677">Repeat</keyword>
<keyword evidence="3" id="KW-0597">Phosphoprotein</keyword>
<evidence type="ECO:0000256" key="3">
    <source>
        <dbReference type="ARBA" id="ARBA00022553"/>
    </source>
</evidence>
<dbReference type="SUPFAM" id="SSF53474">
    <property type="entry name" value="alpha/beta-Hydrolases"/>
    <property type="match status" value="1"/>
</dbReference>
<dbReference type="InterPro" id="IPR010060">
    <property type="entry name" value="NRPS_synth"/>
</dbReference>
<evidence type="ECO:0000256" key="1">
    <source>
        <dbReference type="ARBA" id="ARBA00001957"/>
    </source>
</evidence>
<dbReference type="PANTHER" id="PTHR45527:SF1">
    <property type="entry name" value="FATTY ACID SYNTHASE"/>
    <property type="match status" value="1"/>
</dbReference>
<dbReference type="SUPFAM" id="SSF47336">
    <property type="entry name" value="ACP-like"/>
    <property type="match status" value="4"/>
</dbReference>
<dbReference type="Gene3D" id="3.30.300.30">
    <property type="match status" value="4"/>
</dbReference>
<dbReference type="Gene3D" id="2.30.38.10">
    <property type="entry name" value="Luciferase, Domain 3"/>
    <property type="match status" value="4"/>
</dbReference>
<sequence length="5466" mass="586018">MIPLSFAQRRLWFISRFEGPSATYNLPFLMRLTGTLDSGALESAVRDVLERHESLRTLIVENADGVPAQEVVEMADVRFGMPVVEVEPSAMDEAVAKEAGYVLDLATEIPLRATLLKAGEQEHVLVLLIHHIASDGESMGPLARDLAEAYSARLKGEEPGWEELPVQYIDYTMWQRELLGDEHDPESVLSAQVDYWRGELAGVPQPLQLPADRPRPPVASHDGDGVSLTVDPELIVRIEALARERDVTVPMVMQAALMVTLQHLGAGEDIALGSTVAGRTDDDLTDLIGFFVNTWVLRADLSGSPTFEKLLAQVQDKALAAYDNQDAPFERLVEILNPERSTAYHPLFQVMFTWETEAAMDLELPGLTTRLEVLSTATAKFDLEFNYFYDPAKRAMLIHLEYATDLFDRATAEAVTQRYLRVVEQLIAEPARPVGLVDILEADERALVLGAFNDTARETPELTVPAMVELQVARTPDAVAVVFGDESLTYAELNARADKLARELIARGVGPESVVGLSLPRSADLVVGLLGVLKAGGAYLPIDPKYPSTRLDFILSDARPTLILTDADTVGVLPENDTPRLFIGDVDLDAAAGDVPLTDADRLAPLKPGNVAYVMYTSGSTGTPKGVAISHRNVVNDVTGLASAVGVEAGSRVLAGTSINFDVSVFETFTTLATGGTLEVVRDVLVIGERGGWNGGVISTVPSVFGELLDQVTGKISADAVVFAGEALSASLVRRVRDAIPGVRVVNAYGQSESFYATTFSVSDTDEWHGTSSAPIGSPLGNVRTYVLGPGLEPAPVGVAGELYVAGVVGRGYHRRPDLTADRFVADPYGPPGSRMYRTGDLARWTAEGQLEYVGRGDAQVKVRGFRIEPGEIEAALTAHPGVAQAVVTVHQGRGSKQLVGYVVPVGSDESVAVGSGDVESLSDLDVDLTMVVSARELRRFVSGRLPEFMVPAVFVMLDRLPLAPNGKLDRAALPEPEFSGGQYRAPRTPAEEVLTGVYAEVLGLDRVGIDDDFFAVGGDSIRSIQVVSRARAQGVEVSPRQIFEHRTVAELADVAATSGTGLVLEELEGGGVGWMPLMPAGHFLKELGGGSDRFSMSMVLDLPVGIDEQGLTATLRAVVDGHDILRSRLLTDGDGGLEVAPAGSLDVGPLIHRVACDGRWDEGWRELAFAELDAATGRLDAAGGVMAQFVWFDAGTEAPGRLHVVLHHFVIDGVSWRVLLPDFAQAWEQVKAGKTPELAPVSTSVRRWAHALVDEASSPRRTAELDLWRKVVEGPDPVLGARHLDPAVDTVSTVEHVVVQVPVQVTESLLTKLPAAFRGGVNDGLLTALALAVTRWRKARGIDESSVLLRLEGHGREEYAIPGADLSRTMGWFTSMFPLRLDIGGIDVDEAFAGGAAAGAAVKAVKEQSLAIPDKGLGYGLLRYLNPEASEILRRYSTGQVAFNYLGRFSTSTDMPDHLRGLGFSQAEGTADILADLDADMPALSVFDVNALVLDSDEGPQLNARIGFPAGVLAQADVQDLADLWCQALEGLAQYVARPDAGGLTPSDVPLVDVTQGDLELWERRYPGVTDVWPLTAAQSGLLFHTMLADASFDAYQMQLTFHLSGKVEPARMRAAGQALLDRYANLRTAFVTDAEGNQVSLVLDEVELPWEQHDLSSLGEAERTATLKRLLADDHAKHFDPVNPPMLRMTLITLGGDRSELVFTANHVLFDGWSVPLLLQDLLRLYGSDGDASELARVRGFREFLAWLGQQDRDEDTRVWTEELAGVDEPTLLAPSPKPGVRQEGIGQVDVPLSGESARELARRAGELGITMNTVVQGAWGLLLAELTGRKDVVFGATVSGRPPVVPGIDHIVGLFINTLPVRVDCAPGDSLTDVLTGLQSRQGALLDHQHFGLSDIQNAVGVTSLFDTIVVFDSYPVDSVGITDAYAEAGISVTGISPLTGTHYPMIVAADAEPHLRLALQYQHHLFDRADVEAVAARLGRVLLQLVEDPRIAVGHLDILDADEREHVLYGLNATAAETPALTVPGLFEQRVAASPDAVALVYGDVSYTYTELNARADKLARELIAREVGPESVVGLALPRSADLIVGLLAVLKAGGAYLPIDPKYPSSRLGHILSDARPTLVLTDADTVGVLPETDVPSLFLGDVDLDVTAADAPLTEADRKAPLKPDHIAYVMYTSGSTGTPKGVAITHHNVVNGVTRLAASVGIDSTTRMLAGTSVNFDVSVFEAVTTLSQGGTLEVVRDVLVIGERNGWTGGVVSTVPSVFAELLDQVTGELAVDSVVFAGEALPAALVQRVREAIPGVRVVNAYGQTESFYATTFALPAGQEWTGAGSAPIGAPLGNMRAYVLGSGLAPVPVGVVGELYIAGNVARGYFGRADLTADRFVADPYGPAGSRMYRTGDLARWNSDGQLEYVGRGDSQVKVRGFRIEPGEVEAALTAHPAVAQGVVVARAQQGTSDKRLVAYVVPAGADEPDVAELRAFVSGKLPEFMVPSAFVVLEKLPLAPNGKLDRKALPEPEFTGAVYRAPRGPQEEVLCGLFAEVLGLEQVGIDDNFFTVGGHSLLATRLVSRIRTALDVEIPIRVVFASPTVAELVGHLSVGGRVRPQLKRAETRPEFIPLSYAQRRLWFIDRFEGPSATYNTPFPLRLSGTLDAAALQAAVNDIVGRHESLRTLIIDDSEGVPFQKVLPAADVHVDVPVVDVAPDELADAMVAAAGYSFDLAAEVPTRATVLRTGDQEYVLLLLFHHIVSDGVSMGPLARDLAAAYTARLTGEAPAWRELPVQYVDYTLWQRELLGDEDDPDSVQSAQVDYWREELAAVPQPLRLPTDRPRPPQASHRGATVEFQLDRDVMDTVEELARQRGATAAMVLQSALAVLLHGMGGGDDVTIGSPIANRTDEGLADLVGFFVNTWVLRADLSGNPTFETLLDQARTKSLTAYDNQDVPFERLVEVLNPERSTAYSPLFQVMFAWQNFNRNDFSLPGLDVEFERIRNESAKFDLFFNMADIPGYGVVGHLEYATDLFDHTTAQTITDRFIRVVGLLAADPAQRVGAVELVEAAERDLVLRGFNDTAQPTPELTIPGLFEKQVAKRPHEVAVVFGDQSLTYRELDAKANLAARELIKRGVGPETIVGLALPRTADLIVAWLAVLKAGGAYLPIDPKYPSSRLGHILSDARPTLVLTDADTVGVLPETDVPSLFFGDLDLEPKKRNLKVQDKDRLAALKPDHVAYVMYTSGSTGTPKGVAITHHNVVNGITRLAASVGIDSGTRMLAATSVNFDVSVFETFTTLCQGGTVEVARDVLVIGERGGWTGGVVSSVPSVFAELLEQVDGELDVDSVVFAGEALTSSLVQRVREAIPGVRVVNAYGQTESFYATTFALPADQEWTGTGAAPIGAPLGNMRTYVLGSGLTPVPVGVVGELYVAGNVARGYFGRPDLTADRFVADPFGPAGSRMYRTGDLARWTAEGQLEYVGRDDAQVKVRGIRIEPGEVEACLMSHPGVAQAVVTVVDGRGSKQLVGYVVPAGEQIDDVNADLDLTAGVSVEELRKYASARLPEFMVPSVFVVLERLPLAPNGKLDRKALPEPEFTAGEYRAPRTAEEKVLAGVYAEVLGLGRVGVDDDFFAVGGDSIRSIQVVSRAKAQGIEITPRQIFERRTVSELAVAALENRLAGAGAVLEELEGGGVGTMPLLPVARYMTGELGASTDRFSMSTVLDLPKDIDEPGLVATLTALVDAHDVLRSTLLTEGDGGLEVAAPGTVDVASLVHRVECDGDWTDVAWRRLAAAELDAATGRLDPAAGEMVQFVWFDTASADRAGRLIIVLHHLVVDGVSWRILVPDLAAAWEHVKAGRTPELAPVATSLRRWAHALENEAATESRTAELPLWQGMLEGPDPVLGARDLDPAVDVTATVETVQVKLPVALTEAILTTVPAAFHGGVNDGLLAALALAVTRWRKGRGVAESSTLIRLEGHGREEYVAPGADLSRTLGWFTSMFPVRLDVAGHDVDEAFAGGSAAGGVVKAVKEQLLAVPDKGIGFGMLRYLNPETAAVLDGRPTGQIAFNYLGRFSADDMPEELRGLGWSVAEDTDDLIADLNAEMPALATVDFAAYVTDTVKGPELTASVGFPTGVLSRAEVQELTDHWRTALEGLAQHVARPGAGGLTPSDVPLVDVTQVDIENWEKKYPGLADVWPLTSMQSGLLFHSMLGNADADDARDAYHIQLVMHLSGEIDPARVRTAGQALLNRYANLRTAFVNDAAGELRQLVVDGVELPWSEADLSGLPESEREASFELLLAEDQVKHFDPAAAPLLRMCLVKMDDNLSELVFSAHHVLYDGWSFPMLIQDLLRLYGTQGDASDLPRVRSYREFLAWLSKQDLGEAARAWADELQGVEEPTMLAPGASEEQGSLGMVEVPLPADDARVLSRRASELGITLNTLVQGAWALVLGQMTGRHDVTFGATVSGRPPSVTGVDTMVGLFINTLPVRVRTSPLETLADMLTGLQDRQAALLDHHHYGLSDIQRGTGLSSLFDTIVVFESFPVDHAGMSDANATAGIAVTGLRASSGTHYPLIVGADASPHLRMGLQFQDTMYEEDVVREIAGRLGRVLQQIAAEPQTPVKDVDVLAPGERERLLGEYNDTAAETPAITVPELFERQAAATPDAVAVEFGDTSWTYAELDARANRLARELIRREVGPESVVGLALPRSADLIVGLLGVLKSGGAYLPIDPKYPSSRLDHILSDARPALVLTDADTVGVLPGNDIPRLFIGDLDLEPKKRNAKVSDADRVAPLLPDNVAYVMYTSGSTGTPKGVMVTHAGVVNGITRLVERVGGAGGRTLAGTSVNFDVSVFETFTTLSTGGTLEVARDVLVIGERNGWTGGVISTVPSVFAELLDQVTGEIRAESVVFAGEALSPALVQRVREAIPGVRVVNAYGQTESFYATTFALAAEQEWAAAGSAPIGAPIGNMRTYILGPDLTPVPQGVVGELYVAGAVARGYFDRAELTADRFVADPFGPAGSRMYRTGDLARWNTDGQLEYVGRDDSQVKVRGFRIEPGEVEAALTAHPDVAQAAVIARGTGTVDKRLVAYVVPAGAQDVDTFDVTALREFVAAKLPDFMVPSAFVVLERLPLAPNGKLDRKALPEPEFTGAEYRAPRTPQEEVLCGLFAEVLGLDQVGIDDNFFTVGGHSLLATRLVSRIRTVLGVEIPMRVVFQHSTVAEMAECLTSGTESFSFTDPFGVVMPMKTDGDEGPLWFIHPGVGLSWVYLGFASQVGDRPVYGIQARGFDGSELPGSIEEMVADYLEQILSVQAEGPFRLVGLSIGGTLAQALAAELQRLGHEVALLGLMDCVPAEWFARNNTSLEMGEVEDVLGGYIPSAGTEEGADDGSRASLVKNASTIAVRHTDMMGEYSQPTYRGDAVFFNATLNPDDSYAPQWAAYITGTVEEHDIHSTHMGMYLPRPAAEICKVLKRHLDGS</sequence>
<dbReference type="InterPro" id="IPR020806">
    <property type="entry name" value="PKS_PP-bd"/>
</dbReference>
<dbReference type="InterPro" id="IPR006162">
    <property type="entry name" value="Ppantetheine_attach_site"/>
</dbReference>
<dbReference type="PANTHER" id="PTHR45527">
    <property type="entry name" value="NONRIBOSOMAL PEPTIDE SYNTHETASE"/>
    <property type="match status" value="1"/>
</dbReference>